<reference evidence="1 2" key="1">
    <citation type="submission" date="2021-05" db="EMBL/GenBank/DDBJ databases">
        <title>Roseococcus sp. XZZS9, whole genome shotgun sequencing project.</title>
        <authorList>
            <person name="Zhao G."/>
            <person name="Shen L."/>
        </authorList>
    </citation>
    <scope>NUCLEOTIDE SEQUENCE [LARGE SCALE GENOMIC DNA]</scope>
    <source>
        <strain evidence="1 2">XZZS9</strain>
    </source>
</reference>
<keyword evidence="2" id="KW-1185">Reference proteome</keyword>
<name>A0ABS5Q6Z7_9PROT</name>
<evidence type="ECO:0000313" key="1">
    <source>
        <dbReference type="EMBL" id="MBS7809399.1"/>
    </source>
</evidence>
<organism evidence="1 2">
    <name type="scientific">Roseococcus pinisoli</name>
    <dbReference type="NCBI Taxonomy" id="2835040"/>
    <lineage>
        <taxon>Bacteria</taxon>
        <taxon>Pseudomonadati</taxon>
        <taxon>Pseudomonadota</taxon>
        <taxon>Alphaproteobacteria</taxon>
        <taxon>Acetobacterales</taxon>
        <taxon>Roseomonadaceae</taxon>
        <taxon>Roseococcus</taxon>
    </lineage>
</organism>
<proteinExistence type="predicted"/>
<sequence>MEPCNPDHHPAPGERALLDLGPEELFVVAALRAWVAPLMRPGTPHPDWREMFRLAGVASAGAVGFDLMMSVVGESAQRIIEVRCCRCPSLGADEVAMLRLVEALQNDDTLSALDVISDWVPPGSVAPALRGAERFTAMMSAAGHRLPAQAMPAQAMERPAGMMLH</sequence>
<evidence type="ECO:0000313" key="2">
    <source>
        <dbReference type="Proteomes" id="UP000766336"/>
    </source>
</evidence>
<dbReference type="RefSeq" id="WP_213668105.1">
    <property type="nucleotide sequence ID" value="NZ_JAHCDA010000001.1"/>
</dbReference>
<dbReference type="Proteomes" id="UP000766336">
    <property type="component" value="Unassembled WGS sequence"/>
</dbReference>
<protein>
    <submittedName>
        <fullName evidence="1">Uncharacterized protein</fullName>
    </submittedName>
</protein>
<dbReference type="EMBL" id="JAHCDA010000001">
    <property type="protein sequence ID" value="MBS7809399.1"/>
    <property type="molecule type" value="Genomic_DNA"/>
</dbReference>
<gene>
    <name evidence="1" type="ORF">KHU32_00530</name>
</gene>
<comment type="caution">
    <text evidence="1">The sequence shown here is derived from an EMBL/GenBank/DDBJ whole genome shotgun (WGS) entry which is preliminary data.</text>
</comment>
<accession>A0ABS5Q6Z7</accession>